<evidence type="ECO:0000313" key="2">
    <source>
        <dbReference type="EMBL" id="MFC5493880.1"/>
    </source>
</evidence>
<reference evidence="3" key="1">
    <citation type="journal article" date="2019" name="Int. J. Syst. Evol. Microbiol.">
        <title>The Global Catalogue of Microorganisms (GCM) 10K type strain sequencing project: providing services to taxonomists for standard genome sequencing and annotation.</title>
        <authorList>
            <consortium name="The Broad Institute Genomics Platform"/>
            <consortium name="The Broad Institute Genome Sequencing Center for Infectious Disease"/>
            <person name="Wu L."/>
            <person name="Ma J."/>
        </authorList>
    </citation>
    <scope>NUCLEOTIDE SEQUENCE [LARGE SCALE GENOMIC DNA]</scope>
    <source>
        <strain evidence="3">KACC 13778</strain>
    </source>
</reference>
<feature type="region of interest" description="Disordered" evidence="1">
    <location>
        <begin position="79"/>
        <end position="125"/>
    </location>
</feature>
<gene>
    <name evidence="2" type="ORF">ACFPKY_12265</name>
</gene>
<evidence type="ECO:0008006" key="4">
    <source>
        <dbReference type="Google" id="ProtNLM"/>
    </source>
</evidence>
<organism evidence="2 3">
    <name type="scientific">Nocardioides caricicola</name>
    <dbReference type="NCBI Taxonomy" id="634770"/>
    <lineage>
        <taxon>Bacteria</taxon>
        <taxon>Bacillati</taxon>
        <taxon>Actinomycetota</taxon>
        <taxon>Actinomycetes</taxon>
        <taxon>Propionibacteriales</taxon>
        <taxon>Nocardioidaceae</taxon>
        <taxon>Nocardioides</taxon>
    </lineage>
</organism>
<feature type="compositionally biased region" description="Low complexity" evidence="1">
    <location>
        <begin position="95"/>
        <end position="112"/>
    </location>
</feature>
<name>A0ABW0MZW2_9ACTN</name>
<dbReference type="EMBL" id="JBHSMD010000004">
    <property type="protein sequence ID" value="MFC5493880.1"/>
    <property type="molecule type" value="Genomic_DNA"/>
</dbReference>
<dbReference type="Proteomes" id="UP001595956">
    <property type="component" value="Unassembled WGS sequence"/>
</dbReference>
<evidence type="ECO:0000256" key="1">
    <source>
        <dbReference type="SAM" id="MobiDB-lite"/>
    </source>
</evidence>
<dbReference type="RefSeq" id="WP_345178417.1">
    <property type="nucleotide sequence ID" value="NZ_BAABFQ010000007.1"/>
</dbReference>
<comment type="caution">
    <text evidence="2">The sequence shown here is derived from an EMBL/GenBank/DDBJ whole genome shotgun (WGS) entry which is preliminary data.</text>
</comment>
<accession>A0ABW0MZW2</accession>
<sequence length="170" mass="18289">MTHSGTYSATDRHQSLSITLDQDLRVTDVRVLDQDRLRSPRSFKDALQEAFAVADGERVLAALEARGDADDYLARAEATLSGRSPAVAPPRPDVSRAASAARRAAGVALASRPEPPPPLTSENGYLTIQRGADGRLLRVDVDPEWLSGARPQLLQQAVLQAIRLGTENPS</sequence>
<keyword evidence="3" id="KW-1185">Reference proteome</keyword>
<proteinExistence type="predicted"/>
<evidence type="ECO:0000313" key="3">
    <source>
        <dbReference type="Proteomes" id="UP001595956"/>
    </source>
</evidence>
<protein>
    <recommendedName>
        <fullName evidence="4">YbaB/EbfC family DNA-binding protein</fullName>
    </recommendedName>
</protein>